<evidence type="ECO:0008006" key="3">
    <source>
        <dbReference type="Google" id="ProtNLM"/>
    </source>
</evidence>
<comment type="caution">
    <text evidence="1">The sequence shown here is derived from an EMBL/GenBank/DDBJ whole genome shotgun (WGS) entry which is preliminary data.</text>
</comment>
<organism evidence="1 2">
    <name type="scientific">Flavobacterium covae</name>
    <dbReference type="NCBI Taxonomy" id="2906076"/>
    <lineage>
        <taxon>Bacteria</taxon>
        <taxon>Pseudomonadati</taxon>
        <taxon>Bacteroidota</taxon>
        <taxon>Flavobacteriia</taxon>
        <taxon>Flavobacteriales</taxon>
        <taxon>Flavobacteriaceae</taxon>
        <taxon>Flavobacterium</taxon>
    </lineage>
</organism>
<accession>A0ABW8PJJ8</accession>
<dbReference type="Proteomes" id="UP001621713">
    <property type="component" value="Unassembled WGS sequence"/>
</dbReference>
<dbReference type="RefSeq" id="WP_088467055.1">
    <property type="nucleotide sequence ID" value="NZ_JAZHOJ010000043.1"/>
</dbReference>
<proteinExistence type="predicted"/>
<dbReference type="EMBL" id="JAZHOJ010000043">
    <property type="protein sequence ID" value="MFK7004778.1"/>
    <property type="molecule type" value="Genomic_DNA"/>
</dbReference>
<keyword evidence="2" id="KW-1185">Reference proteome</keyword>
<evidence type="ECO:0000313" key="2">
    <source>
        <dbReference type="Proteomes" id="UP001621713"/>
    </source>
</evidence>
<gene>
    <name evidence="1" type="ORF">V3467_13110</name>
</gene>
<protein>
    <recommendedName>
        <fullName evidence="3">Transcriptional regulator</fullName>
    </recommendedName>
</protein>
<evidence type="ECO:0000313" key="1">
    <source>
        <dbReference type="EMBL" id="MFK7004778.1"/>
    </source>
</evidence>
<reference evidence="1 2" key="1">
    <citation type="submission" date="2024-02" db="EMBL/GenBank/DDBJ databases">
        <title>Comparative Genomic Analysis of Flavobacterium Species Causing Columnaris Disease of Freshwater Fish in Thailand: Insights into Virulence and Resistance Mechanisms.</title>
        <authorList>
            <person name="Nguyen D."/>
            <person name="Chokmangmeepisarn P."/>
            <person name="Khianchaikhan K."/>
            <person name="Morishita M."/>
            <person name="Bunnoy A."/>
            <person name="Rodkhum C."/>
        </authorList>
    </citation>
    <scope>NUCLEOTIDE SEQUENCE [LARGE SCALE GENOMIC DNA]</scope>
    <source>
        <strain evidence="1 2">PCBSB2203</strain>
    </source>
</reference>
<sequence>MTDLKAIDRIMQYIHDQKIRPSHFEKKADLANGYLATQKRRNGSLGEEALFKILSAYPELNANWIITGFGDKINSNVNAFIGSEKSFEDKINYIYNYVIEKEAEKQIALLEAEIQSLKSTKKTL</sequence>
<name>A0ABW8PJJ8_9FLAO</name>